<protein>
    <submittedName>
        <fullName evidence="2">Coenzyme F420 hydrogenase</fullName>
    </submittedName>
</protein>
<dbReference type="Pfam" id="PF04422">
    <property type="entry name" value="FrhB_FdhB_N"/>
    <property type="match status" value="1"/>
</dbReference>
<comment type="caution">
    <text evidence="2">The sequence shown here is derived from an EMBL/GenBank/DDBJ whole genome shotgun (WGS) entry which is preliminary data.</text>
</comment>
<keyword evidence="3" id="KW-1185">Reference proteome</keyword>
<dbReference type="OrthoDB" id="3247493at2"/>
<accession>A0A2P7QLW9</accession>
<proteinExistence type="predicted"/>
<reference evidence="2 3" key="1">
    <citation type="submission" date="2018-03" db="EMBL/GenBank/DDBJ databases">
        <title>The draft genome of Sphingosinicella sp. GL-C-18.</title>
        <authorList>
            <person name="Liu L."/>
            <person name="Li L."/>
            <person name="Liang L."/>
            <person name="Zhang X."/>
            <person name="Wang T."/>
        </authorList>
    </citation>
    <scope>NUCLEOTIDE SEQUENCE [LARGE SCALE GENOMIC DNA]</scope>
    <source>
        <strain evidence="2 3">GL-C-18</strain>
    </source>
</reference>
<evidence type="ECO:0000259" key="1">
    <source>
        <dbReference type="PROSITE" id="PS51379"/>
    </source>
</evidence>
<dbReference type="PANTHER" id="PTHR31332:SF0">
    <property type="entry name" value="7-HYDROXYMETHYL CHLOROPHYLL A REDUCTASE, CHLOROPLASTIC"/>
    <property type="match status" value="1"/>
</dbReference>
<dbReference type="InterPro" id="IPR007525">
    <property type="entry name" value="FrhB_FdhB_C"/>
</dbReference>
<dbReference type="AlphaFoldDB" id="A0A2P7QLW9"/>
<dbReference type="InterPro" id="IPR007516">
    <property type="entry name" value="Co_F420_Hydgase/DH_bsu_N"/>
</dbReference>
<evidence type="ECO:0000313" key="2">
    <source>
        <dbReference type="EMBL" id="PSJ38940.1"/>
    </source>
</evidence>
<dbReference type="EMBL" id="PXYI01000005">
    <property type="protein sequence ID" value="PSJ38940.1"/>
    <property type="molecule type" value="Genomic_DNA"/>
</dbReference>
<dbReference type="GO" id="GO:0052592">
    <property type="term" value="F:oxidoreductase activity, acting on CH or CH2 groups, with an iron-sulfur protein as acceptor"/>
    <property type="evidence" value="ECO:0007669"/>
    <property type="project" value="TreeGrafter"/>
</dbReference>
<feature type="domain" description="4Fe-4S ferredoxin-type" evidence="1">
    <location>
        <begin position="11"/>
        <end position="40"/>
    </location>
</feature>
<organism evidence="2 3">
    <name type="scientific">Allosphingosinicella deserti</name>
    <dbReference type="NCBI Taxonomy" id="2116704"/>
    <lineage>
        <taxon>Bacteria</taxon>
        <taxon>Pseudomonadati</taxon>
        <taxon>Pseudomonadota</taxon>
        <taxon>Alphaproteobacteria</taxon>
        <taxon>Sphingomonadales</taxon>
        <taxon>Sphingomonadaceae</taxon>
        <taxon>Allosphingosinicella</taxon>
    </lineage>
</organism>
<dbReference type="Proteomes" id="UP000241167">
    <property type="component" value="Unassembled WGS sequence"/>
</dbReference>
<dbReference type="InterPro" id="IPR017896">
    <property type="entry name" value="4Fe4S_Fe-S-bd"/>
</dbReference>
<dbReference type="Pfam" id="PF04432">
    <property type="entry name" value="FrhB_FdhB_C"/>
    <property type="match status" value="1"/>
</dbReference>
<dbReference type="PROSITE" id="PS51379">
    <property type="entry name" value="4FE4S_FER_2"/>
    <property type="match status" value="1"/>
</dbReference>
<dbReference type="InterPro" id="IPR045220">
    <property type="entry name" value="FRHB/FDHB/HCAR-like"/>
</dbReference>
<dbReference type="PANTHER" id="PTHR31332">
    <property type="entry name" value="7-HYDROXYMETHYL CHLOROPHYLL A REDUCTASE, CHLOROPLASTIC"/>
    <property type="match status" value="1"/>
</dbReference>
<evidence type="ECO:0000313" key="3">
    <source>
        <dbReference type="Proteomes" id="UP000241167"/>
    </source>
</evidence>
<gene>
    <name evidence="2" type="ORF">C7I55_16630</name>
</gene>
<sequence length="470" mass="52267">MRSPDARPLAPRDIVSSGLCIGCGACVAGATSSGATMAWDRYGQLKPTGPDAWYARRSTTFARLCPFSPDARDEDRIAGELYPDARVVDARIGRFEQAYVGAVAEADFRAAGSSGGMVTWVAAELLRRGLVDGVAHVAPATDPDSEGRFFGYRISRSDADVRAGAKSRYYPIELSQVLDEIRAVPGRYAVVGIPCFIKSVNLLRAEDPVLQDRIAYTLGLYCGHMKSARFVESFAWQLDVPRDEVKAVEYRMKNADRPANWYTAHLTLKDGRQVWQDWWHLVDGDWGAGYFQNSACNFCDDVVAETADISFGDAWVEPYSSDGRGTNVVVVRSAELQAIVEEALVAGRLELKAVDADFIVGTQAAGFRQRREGLAWRLAHRRRGIQPRKRVAAATTGLPRRRKLIYWMRARISAWSHRIFFLAREIERPSLYIGWGRATLALYQGLTYSRGRIGAAIDRIERTFASGPER</sequence>
<name>A0A2P7QLW9_9SPHN</name>